<comment type="caution">
    <text evidence="1">The sequence shown here is derived from an EMBL/GenBank/DDBJ whole genome shotgun (WGS) entry which is preliminary data.</text>
</comment>
<reference evidence="1" key="1">
    <citation type="journal article" date="2022" name="bioRxiv">
        <title>Population genetic analysis of Ophidiomyces ophidiicola, the causative agent of snake fungal disease, indicates recent introductions to the USA.</title>
        <authorList>
            <person name="Ladner J.T."/>
            <person name="Palmer J.M."/>
            <person name="Ettinger C.L."/>
            <person name="Stajich J.E."/>
            <person name="Farrell T.M."/>
            <person name="Glorioso B.M."/>
            <person name="Lawson B."/>
            <person name="Price S.J."/>
            <person name="Stengle A.G."/>
            <person name="Grear D.A."/>
            <person name="Lorch J.M."/>
        </authorList>
    </citation>
    <scope>NUCLEOTIDE SEQUENCE</scope>
    <source>
        <strain evidence="1">NWHC 24266-5</strain>
    </source>
</reference>
<protein>
    <submittedName>
        <fullName evidence="1">Uncharacterized protein</fullName>
    </submittedName>
</protein>
<proteinExistence type="predicted"/>
<dbReference type="EMBL" id="JALBCA010000103">
    <property type="protein sequence ID" value="KAI2382950.1"/>
    <property type="molecule type" value="Genomic_DNA"/>
</dbReference>
<organism evidence="1">
    <name type="scientific">Ophidiomyces ophidiicola</name>
    <dbReference type="NCBI Taxonomy" id="1387563"/>
    <lineage>
        <taxon>Eukaryota</taxon>
        <taxon>Fungi</taxon>
        <taxon>Dikarya</taxon>
        <taxon>Ascomycota</taxon>
        <taxon>Pezizomycotina</taxon>
        <taxon>Eurotiomycetes</taxon>
        <taxon>Eurotiomycetidae</taxon>
        <taxon>Onygenales</taxon>
        <taxon>Onygenaceae</taxon>
        <taxon>Ophidiomyces</taxon>
    </lineage>
</organism>
<sequence>MADNSALIRTSQVLGLTASGLLAGGILNFSTVLVPTLMLPATSSKRTFDSSFQPGTPVSHIASQWHHAYGIGKSIAPVIAFITGSTYSYLSYHFRQGTVARQGNVIAANYYLLAALFTFTPVPFTLLIMKPVNSKLIAKADSAETEGLLAQKEKDVKAELKASREEAEVQSWLQTWSTLNFVRGLFPLVGTICAAMATIS</sequence>
<accession>A0ACB8UQA7</accession>
<name>A0ACB8UQA7_9EURO</name>
<evidence type="ECO:0000313" key="1">
    <source>
        <dbReference type="EMBL" id="KAI2382950.1"/>
    </source>
</evidence>
<gene>
    <name evidence="1" type="ORF">LOY88_005584</name>
</gene>